<keyword evidence="3 7" id="KW-0312">Gluconeogenesis</keyword>
<comment type="similarity">
    <text evidence="2 7 8">Belongs to the GPI family.</text>
</comment>
<dbReference type="AlphaFoldDB" id="W0EBA9"/>
<name>W0EBA9_9FIRM</name>
<dbReference type="PANTHER" id="PTHR11469">
    <property type="entry name" value="GLUCOSE-6-PHOSPHATE ISOMERASE"/>
    <property type="match status" value="1"/>
</dbReference>
<dbReference type="InterPro" id="IPR035476">
    <property type="entry name" value="SIS_PGI_1"/>
</dbReference>
<dbReference type="eggNOG" id="COG0166">
    <property type="taxonomic scope" value="Bacteria"/>
</dbReference>
<evidence type="ECO:0000256" key="3">
    <source>
        <dbReference type="ARBA" id="ARBA00022432"/>
    </source>
</evidence>
<evidence type="ECO:0000256" key="5">
    <source>
        <dbReference type="ARBA" id="ARBA00023235"/>
    </source>
</evidence>
<dbReference type="PRINTS" id="PR00662">
    <property type="entry name" value="G6PISOMERASE"/>
</dbReference>
<comment type="subcellular location">
    <subcellularLocation>
        <location evidence="7">Cytoplasm</location>
    </subcellularLocation>
</comment>
<keyword evidence="5 7" id="KW-0413">Isomerase</keyword>
<evidence type="ECO:0000256" key="8">
    <source>
        <dbReference type="RuleBase" id="RU000612"/>
    </source>
</evidence>
<comment type="catalytic activity">
    <reaction evidence="6 7 8">
        <text>alpha-D-glucose 6-phosphate = beta-D-fructose 6-phosphate</text>
        <dbReference type="Rhea" id="RHEA:11816"/>
        <dbReference type="ChEBI" id="CHEBI:57634"/>
        <dbReference type="ChEBI" id="CHEBI:58225"/>
        <dbReference type="EC" id="5.3.1.9"/>
    </reaction>
</comment>
<sequence>MTESFWQKFKNSFYAYSDLNLMLDISHMTISENFFSQMAPQMEKIYAQIDLLEKGAIANPDENRRVGHYWLRNPELAPDMEIAQAIQENIENIKVFTQQIHSGKIRPENGGIFKNILLIGVGGSCLGPQFVSEALGTNKDQMVLYFIDNTDPDGMDQIFTRLEPELDSTLCIVISKSGGTLETRNGMLEAKNRYHIKSLDFSKHAVSITQVGSKLYQTSQSERWLRSFPMWDWVGGRTSVLSAVGLVGLALQGIDIDSLLAGARLCDEKTRGVITSQNPASLLALMWYKATEGKGGKQMVMLPYKDRLVLFSKYLQQLIMESLGKEKDLEGRIVHQGLAVFGNKGSTDQHSYVQQLLEGSDNFFVTFIEVLRDRVQLSPILADNSTSGDYLQASLLGTRAALTMKGRESITITISDVTPFSIGMLISLFERAVSIYALLVNVNAYHQPAVEMGKTCTGEAITLKNCVLAFLRAHRNQKFTVEELVEQLDCPNTEELIFKLLVHLRSNPDHSVKLKKHENIFDDQYYVE</sequence>
<dbReference type="InterPro" id="IPR035482">
    <property type="entry name" value="SIS_PGI_2"/>
</dbReference>
<keyword evidence="4 7" id="KW-0324">Glycolysis</keyword>
<dbReference type="CDD" id="cd05016">
    <property type="entry name" value="SIS_PGI_2"/>
    <property type="match status" value="1"/>
</dbReference>
<protein>
    <recommendedName>
        <fullName evidence="7">Glucose-6-phosphate isomerase</fullName>
        <shortName evidence="7">GPI</shortName>
        <ecNumber evidence="7">5.3.1.9</ecNumber>
    </recommendedName>
    <alternativeName>
        <fullName evidence="7">Phosphoglucose isomerase</fullName>
        <shortName evidence="7">PGI</shortName>
    </alternativeName>
    <alternativeName>
        <fullName evidence="7">Phosphohexose isomerase</fullName>
        <shortName evidence="7">PHI</shortName>
    </alternativeName>
</protein>
<evidence type="ECO:0000256" key="1">
    <source>
        <dbReference type="ARBA" id="ARBA00004926"/>
    </source>
</evidence>
<organism evidence="9 10">
    <name type="scientific">Desulfitobacterium metallireducens DSM 15288</name>
    <dbReference type="NCBI Taxonomy" id="871968"/>
    <lineage>
        <taxon>Bacteria</taxon>
        <taxon>Bacillati</taxon>
        <taxon>Bacillota</taxon>
        <taxon>Clostridia</taxon>
        <taxon>Eubacteriales</taxon>
        <taxon>Desulfitobacteriaceae</taxon>
        <taxon>Desulfitobacterium</taxon>
    </lineage>
</organism>
<dbReference type="InterPro" id="IPR018189">
    <property type="entry name" value="Phosphoglucose_isomerase_CS"/>
</dbReference>
<dbReference type="EC" id="5.3.1.9" evidence="7"/>
<keyword evidence="10" id="KW-1185">Reference proteome</keyword>
<comment type="pathway">
    <text evidence="7">Carbohydrate biosynthesis; gluconeogenesis.</text>
</comment>
<evidence type="ECO:0000313" key="9">
    <source>
        <dbReference type="EMBL" id="AHF06808.1"/>
    </source>
</evidence>
<dbReference type="Pfam" id="PF00342">
    <property type="entry name" value="PGI"/>
    <property type="match status" value="2"/>
</dbReference>
<dbReference type="GO" id="GO:0051156">
    <property type="term" value="P:glucose 6-phosphate metabolic process"/>
    <property type="evidence" value="ECO:0007669"/>
    <property type="project" value="TreeGrafter"/>
</dbReference>
<dbReference type="Proteomes" id="UP000010847">
    <property type="component" value="Chromosome"/>
</dbReference>
<dbReference type="RefSeq" id="WP_006715513.1">
    <property type="nucleotide sequence ID" value="NZ_CP007032.1"/>
</dbReference>
<evidence type="ECO:0000256" key="4">
    <source>
        <dbReference type="ARBA" id="ARBA00023152"/>
    </source>
</evidence>
<dbReference type="PROSITE" id="PS51463">
    <property type="entry name" value="P_GLUCOSE_ISOMERASE_3"/>
    <property type="match status" value="1"/>
</dbReference>
<gene>
    <name evidence="7 9" type="primary">pgi</name>
    <name evidence="9" type="ORF">DESME_06835</name>
</gene>
<dbReference type="PANTHER" id="PTHR11469:SF1">
    <property type="entry name" value="GLUCOSE-6-PHOSPHATE ISOMERASE"/>
    <property type="match status" value="1"/>
</dbReference>
<evidence type="ECO:0000256" key="7">
    <source>
        <dbReference type="HAMAP-Rule" id="MF_00473"/>
    </source>
</evidence>
<dbReference type="PROSITE" id="PS00174">
    <property type="entry name" value="P_GLUCOSE_ISOMERASE_2"/>
    <property type="match status" value="1"/>
</dbReference>
<reference evidence="9 10" key="1">
    <citation type="submission" date="2013-12" db="EMBL/GenBank/DDBJ databases">
        <authorList>
            <consortium name="DOE Joint Genome Institute"/>
            <person name="Smidt H."/>
            <person name="Huntemann M."/>
            <person name="Han J."/>
            <person name="Chen A."/>
            <person name="Kyrpides N."/>
            <person name="Mavromatis K."/>
            <person name="Markowitz V."/>
            <person name="Palaniappan K."/>
            <person name="Ivanova N."/>
            <person name="Schaumberg A."/>
            <person name="Pati A."/>
            <person name="Liolios K."/>
            <person name="Nordberg H.P."/>
            <person name="Cantor M.N."/>
            <person name="Hua S.X."/>
            <person name="Woyke T."/>
        </authorList>
    </citation>
    <scope>NUCLEOTIDE SEQUENCE [LARGE SCALE GENOMIC DNA]</scope>
    <source>
        <strain evidence="10">DSM 15288</strain>
    </source>
</reference>
<proteinExistence type="inferred from homology"/>
<evidence type="ECO:0000256" key="6">
    <source>
        <dbReference type="ARBA" id="ARBA00029321"/>
    </source>
</evidence>
<dbReference type="EMBL" id="CP007032">
    <property type="protein sequence ID" value="AHF06808.1"/>
    <property type="molecule type" value="Genomic_DNA"/>
</dbReference>
<dbReference type="KEGG" id="dmt:DESME_06835"/>
<comment type="pathway">
    <text evidence="1 7 8">Carbohydrate degradation; glycolysis; D-glyceraldehyde 3-phosphate and glycerone phosphate from D-glucose: step 2/4.</text>
</comment>
<dbReference type="GO" id="GO:0048029">
    <property type="term" value="F:monosaccharide binding"/>
    <property type="evidence" value="ECO:0007669"/>
    <property type="project" value="TreeGrafter"/>
</dbReference>
<feature type="active site" evidence="7">
    <location>
        <position position="350"/>
    </location>
</feature>
<dbReference type="HOGENOM" id="CLU_033288_0_0_9"/>
<dbReference type="FunFam" id="3.40.50.10490:FF:000023">
    <property type="entry name" value="Glucose-6-phosphate isomerase"/>
    <property type="match status" value="1"/>
</dbReference>
<evidence type="ECO:0000256" key="2">
    <source>
        <dbReference type="ARBA" id="ARBA00006604"/>
    </source>
</evidence>
<feature type="active site" description="Proton donor" evidence="7">
    <location>
        <position position="321"/>
    </location>
</feature>
<dbReference type="GO" id="GO:0004347">
    <property type="term" value="F:glucose-6-phosphate isomerase activity"/>
    <property type="evidence" value="ECO:0007669"/>
    <property type="project" value="UniProtKB-UniRule"/>
</dbReference>
<dbReference type="GO" id="GO:0006094">
    <property type="term" value="P:gluconeogenesis"/>
    <property type="evidence" value="ECO:0007669"/>
    <property type="project" value="UniProtKB-UniRule"/>
</dbReference>
<dbReference type="FunFam" id="3.40.50.10490:FF:000021">
    <property type="entry name" value="Glucose-6-phosphate isomerase"/>
    <property type="match status" value="1"/>
</dbReference>
<dbReference type="InterPro" id="IPR046348">
    <property type="entry name" value="SIS_dom_sf"/>
</dbReference>
<accession>W0EBA9</accession>
<keyword evidence="7" id="KW-0963">Cytoplasm</keyword>
<dbReference type="SUPFAM" id="SSF53697">
    <property type="entry name" value="SIS domain"/>
    <property type="match status" value="1"/>
</dbReference>
<dbReference type="UniPathway" id="UPA00138"/>
<dbReference type="NCBIfam" id="NF010696">
    <property type="entry name" value="PRK14096.1"/>
    <property type="match status" value="1"/>
</dbReference>
<dbReference type="GO" id="GO:0097367">
    <property type="term" value="F:carbohydrate derivative binding"/>
    <property type="evidence" value="ECO:0007669"/>
    <property type="project" value="InterPro"/>
</dbReference>
<dbReference type="OrthoDB" id="140919at2"/>
<comment type="function">
    <text evidence="7">Catalyzes the reversible isomerization of glucose-6-phosphate to fructose-6-phosphate.</text>
</comment>
<dbReference type="UniPathway" id="UPA00109">
    <property type="reaction ID" value="UER00181"/>
</dbReference>
<dbReference type="InterPro" id="IPR001672">
    <property type="entry name" value="G6P_Isomerase"/>
</dbReference>
<dbReference type="CDD" id="cd05015">
    <property type="entry name" value="SIS_PGI_1"/>
    <property type="match status" value="1"/>
</dbReference>
<dbReference type="GO" id="GO:0005829">
    <property type="term" value="C:cytosol"/>
    <property type="evidence" value="ECO:0007669"/>
    <property type="project" value="TreeGrafter"/>
</dbReference>
<dbReference type="STRING" id="871968.DESME_06835"/>
<dbReference type="GO" id="GO:0006096">
    <property type="term" value="P:glycolytic process"/>
    <property type="evidence" value="ECO:0007669"/>
    <property type="project" value="UniProtKB-UniRule"/>
</dbReference>
<dbReference type="Gene3D" id="3.40.50.10490">
    <property type="entry name" value="Glucose-6-phosphate isomerase like protein, domain 1"/>
    <property type="match status" value="2"/>
</dbReference>
<evidence type="ECO:0000313" key="10">
    <source>
        <dbReference type="Proteomes" id="UP000010847"/>
    </source>
</evidence>
<feature type="active site" evidence="7">
    <location>
        <position position="454"/>
    </location>
</feature>
<dbReference type="HAMAP" id="MF_00473">
    <property type="entry name" value="G6P_isomerase"/>
    <property type="match status" value="1"/>
</dbReference>